<evidence type="ECO:0000256" key="5">
    <source>
        <dbReference type="ARBA" id="ARBA00022695"/>
    </source>
</evidence>
<dbReference type="GO" id="GO:0004527">
    <property type="term" value="F:exonuclease activity"/>
    <property type="evidence" value="ECO:0007669"/>
    <property type="project" value="UniProtKB-KW"/>
</dbReference>
<dbReference type="InterPro" id="IPR033651">
    <property type="entry name" value="PaeLigD_Pol-like"/>
</dbReference>
<dbReference type="InterPro" id="IPR012310">
    <property type="entry name" value="DNA_ligase_ATP-dep_cent"/>
</dbReference>
<evidence type="ECO:0000256" key="17">
    <source>
        <dbReference type="ARBA" id="ARBA00023211"/>
    </source>
</evidence>
<keyword evidence="13" id="KW-0239">DNA-directed DNA polymerase</keyword>
<evidence type="ECO:0000256" key="13">
    <source>
        <dbReference type="ARBA" id="ARBA00022932"/>
    </source>
</evidence>
<dbReference type="CDD" id="cd07971">
    <property type="entry name" value="OBF_DNA_ligase_LigD"/>
    <property type="match status" value="1"/>
</dbReference>
<dbReference type="AlphaFoldDB" id="A0A7W8D848"/>
<dbReference type="PANTHER" id="PTHR42705:SF2">
    <property type="entry name" value="BIFUNCTIONAL NON-HOMOLOGOUS END JOINING PROTEIN LIGD"/>
    <property type="match status" value="1"/>
</dbReference>
<dbReference type="NCBIfam" id="TIGR02776">
    <property type="entry name" value="NHEJ_ligase_prk"/>
    <property type="match status" value="1"/>
</dbReference>
<keyword evidence="16" id="KW-0234">DNA repair</keyword>
<dbReference type="GO" id="GO:0006281">
    <property type="term" value="P:DNA repair"/>
    <property type="evidence" value="ECO:0007669"/>
    <property type="project" value="UniProtKB-KW"/>
</dbReference>
<dbReference type="InterPro" id="IPR014143">
    <property type="entry name" value="NHEJ_ligase_prk"/>
</dbReference>
<keyword evidence="15" id="KW-0233">DNA recombination</keyword>
<reference evidence="22 23" key="1">
    <citation type="submission" date="2020-08" db="EMBL/GenBank/DDBJ databases">
        <title>Genomic Encyclopedia of Type Strains, Phase IV (KMG-IV): sequencing the most valuable type-strain genomes for metagenomic binning, comparative biology and taxonomic classification.</title>
        <authorList>
            <person name="Goeker M."/>
        </authorList>
    </citation>
    <scope>NUCLEOTIDE SEQUENCE [LARGE SCALE GENOMIC DNA]</scope>
    <source>
        <strain evidence="22 23">DSM 24163</strain>
    </source>
</reference>
<dbReference type="GO" id="GO:0046872">
    <property type="term" value="F:metal ion binding"/>
    <property type="evidence" value="ECO:0007669"/>
    <property type="project" value="UniProtKB-KW"/>
</dbReference>
<evidence type="ECO:0000256" key="10">
    <source>
        <dbReference type="ARBA" id="ARBA00022801"/>
    </source>
</evidence>
<proteinExistence type="predicted"/>
<dbReference type="CDD" id="cd04862">
    <property type="entry name" value="PaeLigD_Pol_like"/>
    <property type="match status" value="1"/>
</dbReference>
<dbReference type="GO" id="GO:0003910">
    <property type="term" value="F:DNA ligase (ATP) activity"/>
    <property type="evidence" value="ECO:0007669"/>
    <property type="project" value="UniProtKB-EC"/>
</dbReference>
<dbReference type="NCBIfam" id="TIGR02779">
    <property type="entry name" value="NHEJ_ligase_lig"/>
    <property type="match status" value="1"/>
</dbReference>
<dbReference type="Pfam" id="PF01068">
    <property type="entry name" value="DNA_ligase_A_M"/>
    <property type="match status" value="1"/>
</dbReference>
<evidence type="ECO:0000313" key="22">
    <source>
        <dbReference type="EMBL" id="MBB5209684.1"/>
    </source>
</evidence>
<dbReference type="NCBIfam" id="TIGR02777">
    <property type="entry name" value="LigD_PE_dom"/>
    <property type="match status" value="1"/>
</dbReference>
<accession>A0A7W8D848</accession>
<evidence type="ECO:0000256" key="4">
    <source>
        <dbReference type="ARBA" id="ARBA00022679"/>
    </source>
</evidence>
<evidence type="ECO:0000259" key="21">
    <source>
        <dbReference type="PROSITE" id="PS50160"/>
    </source>
</evidence>
<evidence type="ECO:0000256" key="3">
    <source>
        <dbReference type="ARBA" id="ARBA00022598"/>
    </source>
</evidence>
<dbReference type="PANTHER" id="PTHR42705">
    <property type="entry name" value="BIFUNCTIONAL NON-HOMOLOGOUS END JOINING PROTEIN LIGD"/>
    <property type="match status" value="1"/>
</dbReference>
<dbReference type="InterPro" id="IPR014145">
    <property type="entry name" value="LigD_pol_dom"/>
</dbReference>
<evidence type="ECO:0000256" key="2">
    <source>
        <dbReference type="ARBA" id="ARBA00012727"/>
    </source>
</evidence>
<keyword evidence="6" id="KW-0540">Nuclease</keyword>
<evidence type="ECO:0000256" key="20">
    <source>
        <dbReference type="ARBA" id="ARBA00034003"/>
    </source>
</evidence>
<dbReference type="Proteomes" id="UP000521199">
    <property type="component" value="Unassembled WGS sequence"/>
</dbReference>
<dbReference type="GO" id="GO:0005524">
    <property type="term" value="F:ATP binding"/>
    <property type="evidence" value="ECO:0007669"/>
    <property type="project" value="UniProtKB-KW"/>
</dbReference>
<organism evidence="22 23">
    <name type="scientific">Chiayiivirga flava</name>
    <dbReference type="NCBI Taxonomy" id="659595"/>
    <lineage>
        <taxon>Bacteria</taxon>
        <taxon>Pseudomonadati</taxon>
        <taxon>Pseudomonadota</taxon>
        <taxon>Gammaproteobacteria</taxon>
        <taxon>Lysobacterales</taxon>
        <taxon>Lysobacteraceae</taxon>
        <taxon>Chiayiivirga</taxon>
    </lineage>
</organism>
<keyword evidence="11" id="KW-0269">Exonuclease</keyword>
<evidence type="ECO:0000256" key="15">
    <source>
        <dbReference type="ARBA" id="ARBA00023172"/>
    </source>
</evidence>
<dbReference type="GO" id="GO:0003677">
    <property type="term" value="F:DNA binding"/>
    <property type="evidence" value="ECO:0007669"/>
    <property type="project" value="UniProtKB-KW"/>
</dbReference>
<evidence type="ECO:0000256" key="12">
    <source>
        <dbReference type="ARBA" id="ARBA00022840"/>
    </source>
</evidence>
<keyword evidence="9" id="KW-0227">DNA damage</keyword>
<dbReference type="RefSeq" id="WP_183962220.1">
    <property type="nucleotide sequence ID" value="NZ_JACHHP010000007.1"/>
</dbReference>
<evidence type="ECO:0000313" key="23">
    <source>
        <dbReference type="Proteomes" id="UP000521199"/>
    </source>
</evidence>
<protein>
    <recommendedName>
        <fullName evidence="2">DNA ligase (ATP)</fullName>
        <ecNumber evidence="2">6.5.1.1</ecNumber>
    </recommendedName>
    <alternativeName>
        <fullName evidence="19">NHEJ DNA polymerase</fullName>
    </alternativeName>
</protein>
<keyword evidence="14" id="KW-0238">DNA-binding</keyword>
<evidence type="ECO:0000256" key="11">
    <source>
        <dbReference type="ARBA" id="ARBA00022839"/>
    </source>
</evidence>
<keyword evidence="3 22" id="KW-0436">Ligase</keyword>
<dbReference type="NCBIfam" id="TIGR02778">
    <property type="entry name" value="ligD_pol"/>
    <property type="match status" value="1"/>
</dbReference>
<keyword evidence="23" id="KW-1185">Reference proteome</keyword>
<dbReference type="SUPFAM" id="SSF56091">
    <property type="entry name" value="DNA ligase/mRNA capping enzyme, catalytic domain"/>
    <property type="match status" value="1"/>
</dbReference>
<dbReference type="NCBIfam" id="NF004628">
    <property type="entry name" value="PRK05972.1"/>
    <property type="match status" value="1"/>
</dbReference>
<name>A0A7W8D848_9GAMM</name>
<evidence type="ECO:0000256" key="1">
    <source>
        <dbReference type="ARBA" id="ARBA00001936"/>
    </source>
</evidence>
<keyword evidence="7" id="KW-0479">Metal-binding</keyword>
<keyword evidence="12" id="KW-0067">ATP-binding</keyword>
<gene>
    <name evidence="22" type="ORF">HNQ52_003256</name>
</gene>
<dbReference type="Pfam" id="PF13298">
    <property type="entry name" value="LigD_N"/>
    <property type="match status" value="1"/>
</dbReference>
<evidence type="ECO:0000256" key="6">
    <source>
        <dbReference type="ARBA" id="ARBA00022722"/>
    </source>
</evidence>
<evidence type="ECO:0000256" key="7">
    <source>
        <dbReference type="ARBA" id="ARBA00022723"/>
    </source>
</evidence>
<dbReference type="Gene3D" id="3.90.920.10">
    <property type="entry name" value="DNA primase, PRIM domain"/>
    <property type="match status" value="1"/>
</dbReference>
<keyword evidence="18" id="KW-0511">Multifunctional enzyme</keyword>
<keyword evidence="10" id="KW-0378">Hydrolase</keyword>
<evidence type="ECO:0000256" key="14">
    <source>
        <dbReference type="ARBA" id="ARBA00023125"/>
    </source>
</evidence>
<keyword evidence="8" id="KW-0547">Nucleotide-binding</keyword>
<keyword evidence="5" id="KW-0548">Nucleotidyltransferase</keyword>
<keyword evidence="4" id="KW-0808">Transferase</keyword>
<comment type="cofactor">
    <cofactor evidence="1">
        <name>Mn(2+)</name>
        <dbReference type="ChEBI" id="CHEBI:29035"/>
    </cofactor>
</comment>
<evidence type="ECO:0000256" key="19">
    <source>
        <dbReference type="ARBA" id="ARBA00029943"/>
    </source>
</evidence>
<dbReference type="Gene3D" id="3.30.470.30">
    <property type="entry name" value="DNA ligase/mRNA capping enzyme"/>
    <property type="match status" value="1"/>
</dbReference>
<dbReference type="EMBL" id="JACHHP010000007">
    <property type="protein sequence ID" value="MBB5209684.1"/>
    <property type="molecule type" value="Genomic_DNA"/>
</dbReference>
<dbReference type="Gene3D" id="2.40.50.140">
    <property type="entry name" value="Nucleic acid-binding proteins"/>
    <property type="match status" value="1"/>
</dbReference>
<dbReference type="Pfam" id="PF04679">
    <property type="entry name" value="DNA_ligase_A_C"/>
    <property type="match status" value="1"/>
</dbReference>
<sequence>MGLRDYVRKRRFDATPEPSGEGESAVRGHRPIFVIQLHHARARHYDFRLEADGVLKSWAVPKGPSLRPGEKRLAVEVEDHPVSYATFAGDIPEGNYGAGHVDIFDHGVWSMVGDPLEAIAAGKLDFELHGGRLRGGWKLVRTQQRRGSKNQWLLIKRSDDYAADTDADALAADADIGTGAAVAKTASGRRHADAVAVAKKAAPRAAKSVAAKKPSTRRAGVATWRKRALALDGAREHDGNLVGPMLCSLREAAPDGDGWLHEIKWDGYRLLASTGDDGVALRSRNNLDWSGDFPEIAAALAALRVPESQFDGELVALDSEGRSDFSALQRTLGGDSNAPLRYLLFDLPVLAGVDLRRVALVERKALLEDLVASVPDPALAFSTHIVGQGPRVFEASTAQGVEGIVCKRVDGHYSEGRGDAWVKVKHANTDEFVIVGYSAPKGSRTGFGALLMAARDNGGLRYVGRVGTGYDTDMLRSLGARLRKLARDTPTVDLPSHLPRAAGVVHWVDPELVAEVAFRGWGKEGLLRQASFQRLRVDKTVAEVAAMPATTKRATPKTVAAKKSAVAKKASAPAKRPMRQAAADTGVKITHPERVVYPKHGFTKGDVADYYRAVAPWLLPELADRPLSLVRCPDGAAGTCFFQKHYASSLGANVGAVELKEKDGDRVHYVSVHDVDGLLELVQMNVLEFHPWGARNDDPEHPDRLVFDLDPGPGVAWKDVVAGAREVRRNLADIGLRSWVRLSGGKGLHVVVPLKPKAGWDEAKAFCEAVADAMATTSPQRYVATASKAKRNGLIFIDWLRNGRGATSVTNWSLRAREGATVAVPLRWEDLGRIAGPDAFDLAKAKRRAAALRHDPWDGLASCRQTLPRLR</sequence>
<evidence type="ECO:0000256" key="16">
    <source>
        <dbReference type="ARBA" id="ARBA00023204"/>
    </source>
</evidence>
<dbReference type="Pfam" id="PF21686">
    <property type="entry name" value="LigD_Prim-Pol"/>
    <property type="match status" value="1"/>
</dbReference>
<comment type="catalytic activity">
    <reaction evidence="20">
        <text>ATP + (deoxyribonucleotide)n-3'-hydroxyl + 5'-phospho-(deoxyribonucleotide)m = (deoxyribonucleotide)n+m + AMP + diphosphate.</text>
        <dbReference type="EC" id="6.5.1.1"/>
    </reaction>
</comment>
<evidence type="ECO:0000256" key="9">
    <source>
        <dbReference type="ARBA" id="ARBA00022763"/>
    </source>
</evidence>
<feature type="domain" description="ATP-dependent DNA ligase family profile" evidence="21">
    <location>
        <begin position="333"/>
        <end position="457"/>
    </location>
</feature>
<dbReference type="GO" id="GO:0006310">
    <property type="term" value="P:DNA recombination"/>
    <property type="evidence" value="ECO:0007669"/>
    <property type="project" value="UniProtKB-KW"/>
</dbReference>
<dbReference type="InterPro" id="IPR052171">
    <property type="entry name" value="NHEJ_LigD"/>
</dbReference>
<evidence type="ECO:0000256" key="8">
    <source>
        <dbReference type="ARBA" id="ARBA00022741"/>
    </source>
</evidence>
<evidence type="ECO:0000256" key="18">
    <source>
        <dbReference type="ARBA" id="ARBA00023268"/>
    </source>
</evidence>
<keyword evidence="17" id="KW-0464">Manganese</keyword>
<dbReference type="SUPFAM" id="SSF50249">
    <property type="entry name" value="Nucleic acid-binding proteins"/>
    <property type="match status" value="1"/>
</dbReference>
<dbReference type="EC" id="6.5.1.1" evidence="2"/>
<dbReference type="Gene3D" id="3.30.1490.70">
    <property type="match status" value="1"/>
</dbReference>
<comment type="caution">
    <text evidence="22">The sequence shown here is derived from an EMBL/GenBank/DDBJ whole genome shotgun (WGS) entry which is preliminary data.</text>
</comment>
<dbReference type="InterPro" id="IPR014146">
    <property type="entry name" value="LigD_ligase_dom"/>
</dbReference>
<dbReference type="InterPro" id="IPR014144">
    <property type="entry name" value="LigD_PE_domain"/>
</dbReference>
<dbReference type="GO" id="GO:0003887">
    <property type="term" value="F:DNA-directed DNA polymerase activity"/>
    <property type="evidence" value="ECO:0007669"/>
    <property type="project" value="UniProtKB-KW"/>
</dbReference>
<dbReference type="PROSITE" id="PS50160">
    <property type="entry name" value="DNA_LIGASE_A3"/>
    <property type="match status" value="1"/>
</dbReference>
<dbReference type="InterPro" id="IPR012340">
    <property type="entry name" value="NA-bd_OB-fold"/>
</dbReference>
<dbReference type="InterPro" id="IPR012309">
    <property type="entry name" value="DNA_ligase_ATP-dep_C"/>
</dbReference>
<dbReference type="CDD" id="cd07906">
    <property type="entry name" value="Adenylation_DNA_ligase_LigD_LigC"/>
    <property type="match status" value="1"/>
</dbReference>